<evidence type="ECO:0000313" key="1">
    <source>
        <dbReference type="EMBL" id="KAA6398051.1"/>
    </source>
</evidence>
<reference evidence="1 2" key="1">
    <citation type="submission" date="2019-03" db="EMBL/GenBank/DDBJ databases">
        <title>Single cell metagenomics reveals metabolic interactions within the superorganism composed of flagellate Streblomastix strix and complex community of Bacteroidetes bacteria on its surface.</title>
        <authorList>
            <person name="Treitli S.C."/>
            <person name="Kolisko M."/>
            <person name="Husnik F."/>
            <person name="Keeling P."/>
            <person name="Hampl V."/>
        </authorList>
    </citation>
    <scope>NUCLEOTIDE SEQUENCE [LARGE SCALE GENOMIC DNA]</scope>
    <source>
        <strain evidence="1">ST1C</strain>
    </source>
</reference>
<name>A0A5J4WSZ7_9EUKA</name>
<dbReference type="Proteomes" id="UP000324800">
    <property type="component" value="Unassembled WGS sequence"/>
</dbReference>
<dbReference type="EMBL" id="SNRW01001044">
    <property type="protein sequence ID" value="KAA6398051.1"/>
    <property type="molecule type" value="Genomic_DNA"/>
</dbReference>
<organism evidence="1 2">
    <name type="scientific">Streblomastix strix</name>
    <dbReference type="NCBI Taxonomy" id="222440"/>
    <lineage>
        <taxon>Eukaryota</taxon>
        <taxon>Metamonada</taxon>
        <taxon>Preaxostyla</taxon>
        <taxon>Oxymonadida</taxon>
        <taxon>Streblomastigidae</taxon>
        <taxon>Streblomastix</taxon>
    </lineage>
</organism>
<protein>
    <submittedName>
        <fullName evidence="1">Uncharacterized protein</fullName>
    </submittedName>
</protein>
<dbReference type="AlphaFoldDB" id="A0A5J4WSZ7"/>
<accession>A0A5J4WSZ7</accession>
<comment type="caution">
    <text evidence="1">The sequence shown here is derived from an EMBL/GenBank/DDBJ whole genome shotgun (WGS) entry which is preliminary data.</text>
</comment>
<gene>
    <name evidence="1" type="ORF">EZS28_006421</name>
</gene>
<proteinExistence type="predicted"/>
<evidence type="ECO:0000313" key="2">
    <source>
        <dbReference type="Proteomes" id="UP000324800"/>
    </source>
</evidence>
<sequence>MPAEQLTEPFVVTLFAPVPAIAVPLKDNVYPLALIYNSLVLAPTQDVTAIIKPQRLVVTVLGGVNINYYPTNEPVIDYLLYPYQIEELSVSGSDRAILKPSSQLVAEGFIQILPEVMPANDVEVQAFNINYQGILTLVQVSDKSVP</sequence>